<gene>
    <name evidence="3" type="ORF">GXW71_04775</name>
</gene>
<dbReference type="Gene3D" id="3.40.50.2000">
    <property type="entry name" value="Glycogen Phosphorylase B"/>
    <property type="match status" value="2"/>
</dbReference>
<evidence type="ECO:0000313" key="4">
    <source>
        <dbReference type="Proteomes" id="UP001196870"/>
    </source>
</evidence>
<accession>A0ABS5ETP3</accession>
<dbReference type="RefSeq" id="WP_211851252.1">
    <property type="nucleotide sequence ID" value="NZ_JAAGBB010000004.1"/>
</dbReference>
<sequence>MKAPSILVIKLAALGDFALAFGPFAAIRAHHPAARITLLTTPPFAPLARLSPWFDEVWEDGRPAARDLGGLLRLAGRLRAARFDRVYDLQTSGRSSRYRLFVGARAEWSGIARGASHPHANPARDSMHTIDRQREQLEMAGITQFPAPDLGWLDADLTRFGLPERFAVLVPGAAPSRPAKRWPMERFAALAAALPLPSVVIGARGEAPLAAAIRAAQPDAVDLTGRTALTDIAAIARRAVFAVGNDTGPMHLLAACGCPGLTLFGADSDPALCAPRASGGIHLRRIPLSALTIEEVRDAIAAAGFA</sequence>
<dbReference type="InterPro" id="IPR002201">
    <property type="entry name" value="Glyco_trans_9"/>
</dbReference>
<keyword evidence="4" id="KW-1185">Reference proteome</keyword>
<dbReference type="PANTHER" id="PTHR30160">
    <property type="entry name" value="TETRAACYLDISACCHARIDE 4'-KINASE-RELATED"/>
    <property type="match status" value="1"/>
</dbReference>
<proteinExistence type="predicted"/>
<protein>
    <submittedName>
        <fullName evidence="3">Glycosyltransferase family 9 protein</fullName>
    </submittedName>
</protein>
<reference evidence="4" key="1">
    <citation type="journal article" date="2021" name="Syst. Appl. Microbiol.">
        <title>Roseomonas hellenica sp. nov., isolated from roots of wild-growing Alkanna tinctoria.</title>
        <authorList>
            <person name="Rat A."/>
            <person name="Naranjo H.D."/>
            <person name="Lebbe L."/>
            <person name="Cnockaert M."/>
            <person name="Krigas N."/>
            <person name="Grigoriadou K."/>
            <person name="Maloupa E."/>
            <person name="Willems A."/>
        </authorList>
    </citation>
    <scope>NUCLEOTIDE SEQUENCE [LARGE SCALE GENOMIC DNA]</scope>
    <source>
        <strain evidence="4">LMG 31523</strain>
    </source>
</reference>
<dbReference type="CDD" id="cd03789">
    <property type="entry name" value="GT9_LPS_heptosyltransferase"/>
    <property type="match status" value="1"/>
</dbReference>
<dbReference type="InterPro" id="IPR051199">
    <property type="entry name" value="LPS_LOS_Heptosyltrfase"/>
</dbReference>
<name>A0ABS5ETP3_9PROT</name>
<comment type="caution">
    <text evidence="3">The sequence shown here is derived from an EMBL/GenBank/DDBJ whole genome shotgun (WGS) entry which is preliminary data.</text>
</comment>
<keyword evidence="1" id="KW-0328">Glycosyltransferase</keyword>
<evidence type="ECO:0000256" key="1">
    <source>
        <dbReference type="ARBA" id="ARBA00022676"/>
    </source>
</evidence>
<evidence type="ECO:0000313" key="3">
    <source>
        <dbReference type="EMBL" id="MBR0663666.1"/>
    </source>
</evidence>
<dbReference type="EMBL" id="JAAGBB010000004">
    <property type="protein sequence ID" value="MBR0663666.1"/>
    <property type="molecule type" value="Genomic_DNA"/>
</dbReference>
<evidence type="ECO:0000256" key="2">
    <source>
        <dbReference type="ARBA" id="ARBA00022679"/>
    </source>
</evidence>
<dbReference type="SUPFAM" id="SSF53756">
    <property type="entry name" value="UDP-Glycosyltransferase/glycogen phosphorylase"/>
    <property type="match status" value="1"/>
</dbReference>
<keyword evidence="2" id="KW-0808">Transferase</keyword>
<dbReference type="Proteomes" id="UP001196870">
    <property type="component" value="Unassembled WGS sequence"/>
</dbReference>
<organism evidence="3 4">
    <name type="scientific">Plastoroseomonas hellenica</name>
    <dbReference type="NCBI Taxonomy" id="2687306"/>
    <lineage>
        <taxon>Bacteria</taxon>
        <taxon>Pseudomonadati</taxon>
        <taxon>Pseudomonadota</taxon>
        <taxon>Alphaproteobacteria</taxon>
        <taxon>Acetobacterales</taxon>
        <taxon>Acetobacteraceae</taxon>
        <taxon>Plastoroseomonas</taxon>
    </lineage>
</organism>
<dbReference type="Pfam" id="PF01075">
    <property type="entry name" value="Glyco_transf_9"/>
    <property type="match status" value="1"/>
</dbReference>